<protein>
    <submittedName>
        <fullName evidence="2">Uncharacterized protein</fullName>
    </submittedName>
</protein>
<proteinExistence type="predicted"/>
<accession>A0A6C0KTV4</accession>
<name>A0A6C0KTV4_9ZZZZ</name>
<sequence>MATSCDSMITVENLEIPTHIPPVKIIELRDRTIVVLHFLKAEEKPLKSTNAYCNLGTQFKFTLIYRPVSFRHPFNFTTDDKGKLLGENDMVIMFCNPFVQDGKFEDVDLRTNLLLFFIENIEHLTRAPCVLFYTVKMKLKQSETFFESDLKHFLRDYPAVFSLKYSKIASKVRILNVNYTDVVLPTSMYTTLYQGNYVLIKSKLTDKQKSSDILECQWWFSDEILKAFGCGKGRLRQFAGTCFLNSVVNGLILSDSARALCINEMNTQASADDALKTIIKKPITEIACPDFKGGRKEFFYNILYNIVCEDKQLTLPPALDVFVDVSAKLFCSNPSITNQREKGYGSGGETISAMINLVHDINIDGFIMLNIAKCSVLKKLYHKFAVVDQKDTYLELSRKLFDDVYHTQVDDTTRTKFSDKQCCLYLPQFPMVSSTKLYGVPLIITYYESTFLLCFGIISFSFTDKMKKTYSGHALLGLICNDMFLLYDSESNQFIDFDWTNMGTIDNQRSIIKILSDMYEGIELINSVKVDMAFYINKSAKIPVPLCQV</sequence>
<reference evidence="2" key="1">
    <citation type="journal article" date="2020" name="Nature">
        <title>Giant virus diversity and host interactions through global metagenomics.</title>
        <authorList>
            <person name="Schulz F."/>
            <person name="Roux S."/>
            <person name="Paez-Espino D."/>
            <person name="Jungbluth S."/>
            <person name="Walsh D.A."/>
            <person name="Denef V.J."/>
            <person name="McMahon K.D."/>
            <person name="Konstantinidis K.T."/>
            <person name="Eloe-Fadrosh E.A."/>
            <person name="Kyrpides N.C."/>
            <person name="Woyke T."/>
        </authorList>
    </citation>
    <scope>NUCLEOTIDE SEQUENCE</scope>
    <source>
        <strain evidence="2">GVMAG-S-3300013014-136</strain>
    </source>
</reference>
<keyword evidence="1" id="KW-0812">Transmembrane</keyword>
<evidence type="ECO:0000256" key="1">
    <source>
        <dbReference type="SAM" id="Phobius"/>
    </source>
</evidence>
<keyword evidence="1" id="KW-0472">Membrane</keyword>
<dbReference type="EMBL" id="MN740962">
    <property type="protein sequence ID" value="QHU20117.1"/>
    <property type="molecule type" value="Genomic_DNA"/>
</dbReference>
<evidence type="ECO:0000313" key="2">
    <source>
        <dbReference type="EMBL" id="QHU20117.1"/>
    </source>
</evidence>
<organism evidence="2">
    <name type="scientific">viral metagenome</name>
    <dbReference type="NCBI Taxonomy" id="1070528"/>
    <lineage>
        <taxon>unclassified sequences</taxon>
        <taxon>metagenomes</taxon>
        <taxon>organismal metagenomes</taxon>
    </lineage>
</organism>
<dbReference type="AlphaFoldDB" id="A0A6C0KTV4"/>
<keyword evidence="1" id="KW-1133">Transmembrane helix</keyword>
<feature type="transmembrane region" description="Helical" evidence="1">
    <location>
        <begin position="437"/>
        <end position="462"/>
    </location>
</feature>